<proteinExistence type="predicted"/>
<dbReference type="RefSeq" id="WP_093917044.1">
    <property type="nucleotide sequence ID" value="NZ_FPAJ01000004.1"/>
</dbReference>
<sequence>MIRRIRNLIERQMQKAVLEGKLQGLKGEGKPLENRPEDAFVSAGDAAGFRMMAEAGALPEEILIKKEIAAQRNALKAAKSDAERAPILAKLTDLELRYNIATEARQKFMKN</sequence>
<organism evidence="2 3">
    <name type="scientific">Sulfitobacter marinus</name>
    <dbReference type="NCBI Taxonomy" id="394264"/>
    <lineage>
        <taxon>Bacteria</taxon>
        <taxon>Pseudomonadati</taxon>
        <taxon>Pseudomonadota</taxon>
        <taxon>Alphaproteobacteria</taxon>
        <taxon>Rhodobacterales</taxon>
        <taxon>Roseobacteraceae</taxon>
        <taxon>Sulfitobacter</taxon>
    </lineage>
</organism>
<dbReference type="Proteomes" id="UP000199239">
    <property type="component" value="Unassembled WGS sequence"/>
</dbReference>
<gene>
    <name evidence="2" type="ORF">SAMN04488040_2480</name>
</gene>
<feature type="domain" description="DnaJ homologue subfamily C member 28 conserved" evidence="1">
    <location>
        <begin position="8"/>
        <end position="75"/>
    </location>
</feature>
<dbReference type="PANTHER" id="PTHR39158">
    <property type="entry name" value="OS08G0560600 PROTEIN"/>
    <property type="match status" value="1"/>
</dbReference>
<dbReference type="InterPro" id="IPR018961">
    <property type="entry name" value="DnaJ_homolog_subfam-C_membr-28"/>
</dbReference>
<protein>
    <recommendedName>
        <fullName evidence="1">DnaJ homologue subfamily C member 28 conserved domain-containing protein</fullName>
    </recommendedName>
</protein>
<dbReference type="InterPro" id="IPR052573">
    <property type="entry name" value="DnaJ_C_subfamily_28"/>
</dbReference>
<keyword evidence="3" id="KW-1185">Reference proteome</keyword>
<reference evidence="3" key="1">
    <citation type="submission" date="2016-10" db="EMBL/GenBank/DDBJ databases">
        <authorList>
            <person name="Varghese N."/>
            <person name="Submissions S."/>
        </authorList>
    </citation>
    <scope>NUCLEOTIDE SEQUENCE [LARGE SCALE GENOMIC DNA]</scope>
    <source>
        <strain evidence="3">DSM 23422</strain>
    </source>
</reference>
<evidence type="ECO:0000313" key="3">
    <source>
        <dbReference type="Proteomes" id="UP000199239"/>
    </source>
</evidence>
<name>A0A1I6U3L4_9RHOB</name>
<dbReference type="Pfam" id="PF09350">
    <property type="entry name" value="DJC28_CD"/>
    <property type="match status" value="1"/>
</dbReference>
<evidence type="ECO:0000259" key="1">
    <source>
        <dbReference type="Pfam" id="PF09350"/>
    </source>
</evidence>
<dbReference type="STRING" id="394264.SAMN04488040_2480"/>
<dbReference type="AlphaFoldDB" id="A0A1I6U3L4"/>
<dbReference type="EMBL" id="FPAJ01000004">
    <property type="protein sequence ID" value="SFS95974.1"/>
    <property type="molecule type" value="Genomic_DNA"/>
</dbReference>
<accession>A0A1I6U3L4</accession>
<dbReference type="OrthoDB" id="8448455at2"/>
<dbReference type="PANTHER" id="PTHR39158:SF1">
    <property type="entry name" value="DNAJ HOMOLOG SUBFAMILY C MEMBER 28"/>
    <property type="match status" value="1"/>
</dbReference>
<evidence type="ECO:0000313" key="2">
    <source>
        <dbReference type="EMBL" id="SFS95974.1"/>
    </source>
</evidence>